<sequence length="750" mass="82062">MKTLTTTHTKVCCALALALSASTMPTVYAQEGTQDTGHQNALMEVIEVKSRKLRNAEPIQETPLAVTAFGEKQLDALNVDDLSDLTFNSPNVQFEEVGTIPGVQNFSFRGQGINSSIPSVDPTVGTFIDGVFLGTTYGVVLDMYDIESIEILRGPQGLLLGRNVTGGAVSIRTKRPGEEFNASVKAAITDSDSYTIAGTVEGTLVDDKLRGKLVVYRNDDDGYFDYEGSGHQSQFTIPGTDVTITPTYFTPEGEVTGAMETEFYRGTLVYDATDNLEVTLIGETGSVEGDGAAWQSTLGILDAATGEYLDNPQGEFTTAGDEAGLTDGDWNQLILEANYEIGNGVLTNILGWREVDMLSVFDLDGSPAPIFAVSADTEQDQISNEIRYAASAFDDKLDYTIGYYYFEQDISYLEGRLIFGGARRVALGGSMDHKTTGLFASGDYHISERLTLTAGLRYTKEDKDADVIDSSAGSCTDIFNFADCTYINLKRDWSSVTPKLGLDYKLADNALLYTFWTKGFRSGGVNFRNAKPNLFDPGPTDDESQNSYEIGIKTDLFHDRLRLNASYFFNEIDDIQREINVADPDVIVLQATLNAGDAEIEGLEVDFVGVITDNFTLAGSIGILDGDYTFKRPETAAQFGDDLPRLAELSYSISANYSLDLEDNGFVDFQLGYSYRDETAYTDSNSAYFPKAKDLKADITWSNLDDNLSVSIYGKNLLDEARWGNITGSGFWGPMQRGRVVGLEVKYSLM</sequence>
<evidence type="ECO:0000256" key="12">
    <source>
        <dbReference type="RuleBase" id="RU003357"/>
    </source>
</evidence>
<protein>
    <recommendedName>
        <fullName evidence="18">TonB-dependent receptor</fullName>
    </recommendedName>
</protein>
<feature type="domain" description="TonB-dependent receptor-like beta-barrel" evidence="14">
    <location>
        <begin position="304"/>
        <end position="717"/>
    </location>
</feature>
<dbReference type="InterPro" id="IPR000531">
    <property type="entry name" value="Beta-barrel_TonB"/>
</dbReference>
<dbReference type="EMBL" id="QUOU01000001">
    <property type="protein sequence ID" value="REL28317.1"/>
    <property type="molecule type" value="Genomic_DNA"/>
</dbReference>
<organism evidence="16 17">
    <name type="scientific">Thalassotalea euphylliae</name>
    <dbReference type="NCBI Taxonomy" id="1655234"/>
    <lineage>
        <taxon>Bacteria</taxon>
        <taxon>Pseudomonadati</taxon>
        <taxon>Pseudomonadota</taxon>
        <taxon>Gammaproteobacteria</taxon>
        <taxon>Alteromonadales</taxon>
        <taxon>Colwelliaceae</taxon>
        <taxon>Thalassotalea</taxon>
    </lineage>
</organism>
<feature type="chain" id="PRO_5017745145" description="TonB-dependent receptor" evidence="13">
    <location>
        <begin position="30"/>
        <end position="750"/>
    </location>
</feature>
<dbReference type="Proteomes" id="UP000256478">
    <property type="component" value="Unassembled WGS sequence"/>
</dbReference>
<evidence type="ECO:0000256" key="6">
    <source>
        <dbReference type="ARBA" id="ARBA00023004"/>
    </source>
</evidence>
<keyword evidence="2 11" id="KW-0813">Transport</keyword>
<keyword evidence="8 12" id="KW-0798">TonB box</keyword>
<evidence type="ECO:0000256" key="13">
    <source>
        <dbReference type="SAM" id="SignalP"/>
    </source>
</evidence>
<keyword evidence="6" id="KW-0408">Iron</keyword>
<keyword evidence="4" id="KW-0410">Iron transport</keyword>
<gene>
    <name evidence="16" type="ORF">DXX93_18240</name>
</gene>
<keyword evidence="3 11" id="KW-1134">Transmembrane beta strand</keyword>
<dbReference type="InterPro" id="IPR036942">
    <property type="entry name" value="Beta-barrel_TonB_sf"/>
</dbReference>
<keyword evidence="13" id="KW-0732">Signal</keyword>
<keyword evidence="5 11" id="KW-0812">Transmembrane</keyword>
<evidence type="ECO:0000256" key="3">
    <source>
        <dbReference type="ARBA" id="ARBA00022452"/>
    </source>
</evidence>
<proteinExistence type="inferred from homology"/>
<evidence type="ECO:0000256" key="1">
    <source>
        <dbReference type="ARBA" id="ARBA00004571"/>
    </source>
</evidence>
<dbReference type="GO" id="GO:0009279">
    <property type="term" value="C:cell outer membrane"/>
    <property type="evidence" value="ECO:0007669"/>
    <property type="project" value="UniProtKB-SubCell"/>
</dbReference>
<dbReference type="InterPro" id="IPR039426">
    <property type="entry name" value="TonB-dep_rcpt-like"/>
</dbReference>
<name>A0A3E0TVB4_9GAMM</name>
<dbReference type="AlphaFoldDB" id="A0A3E0TVB4"/>
<evidence type="ECO:0000256" key="10">
    <source>
        <dbReference type="ARBA" id="ARBA00023237"/>
    </source>
</evidence>
<feature type="domain" description="TonB-dependent receptor plug" evidence="15">
    <location>
        <begin position="59"/>
        <end position="168"/>
    </location>
</feature>
<evidence type="ECO:0000313" key="17">
    <source>
        <dbReference type="Proteomes" id="UP000256478"/>
    </source>
</evidence>
<dbReference type="Pfam" id="PF00593">
    <property type="entry name" value="TonB_dep_Rec_b-barrel"/>
    <property type="match status" value="1"/>
</dbReference>
<dbReference type="PROSITE" id="PS52016">
    <property type="entry name" value="TONB_DEPENDENT_REC_3"/>
    <property type="match status" value="1"/>
</dbReference>
<dbReference type="InterPro" id="IPR012910">
    <property type="entry name" value="Plug_dom"/>
</dbReference>
<dbReference type="Gene3D" id="2.40.170.20">
    <property type="entry name" value="TonB-dependent receptor, beta-barrel domain"/>
    <property type="match status" value="1"/>
</dbReference>
<comment type="caution">
    <text evidence="16">The sequence shown here is derived from an EMBL/GenBank/DDBJ whole genome shotgun (WGS) entry which is preliminary data.</text>
</comment>
<dbReference type="PANTHER" id="PTHR32552:SF81">
    <property type="entry name" value="TONB-DEPENDENT OUTER MEMBRANE RECEPTOR"/>
    <property type="match status" value="1"/>
</dbReference>
<evidence type="ECO:0000256" key="2">
    <source>
        <dbReference type="ARBA" id="ARBA00022448"/>
    </source>
</evidence>
<evidence type="ECO:0000259" key="15">
    <source>
        <dbReference type="Pfam" id="PF07715"/>
    </source>
</evidence>
<dbReference type="Pfam" id="PF07715">
    <property type="entry name" value="Plug"/>
    <property type="match status" value="1"/>
</dbReference>
<feature type="signal peptide" evidence="13">
    <location>
        <begin position="1"/>
        <end position="29"/>
    </location>
</feature>
<keyword evidence="9 11" id="KW-0472">Membrane</keyword>
<evidence type="ECO:0000256" key="11">
    <source>
        <dbReference type="PROSITE-ProRule" id="PRU01360"/>
    </source>
</evidence>
<dbReference type="OrthoDB" id="7051185at2"/>
<dbReference type="SUPFAM" id="SSF56935">
    <property type="entry name" value="Porins"/>
    <property type="match status" value="1"/>
</dbReference>
<evidence type="ECO:0000259" key="14">
    <source>
        <dbReference type="Pfam" id="PF00593"/>
    </source>
</evidence>
<evidence type="ECO:0000256" key="8">
    <source>
        <dbReference type="ARBA" id="ARBA00023077"/>
    </source>
</evidence>
<evidence type="ECO:0000256" key="9">
    <source>
        <dbReference type="ARBA" id="ARBA00023136"/>
    </source>
</evidence>
<keyword evidence="7" id="KW-0406">Ion transport</keyword>
<accession>A0A3E0TVB4</accession>
<evidence type="ECO:0000313" key="16">
    <source>
        <dbReference type="EMBL" id="REL28317.1"/>
    </source>
</evidence>
<evidence type="ECO:0000256" key="4">
    <source>
        <dbReference type="ARBA" id="ARBA00022496"/>
    </source>
</evidence>
<comment type="subcellular location">
    <subcellularLocation>
        <location evidence="1 11">Cell outer membrane</location>
        <topology evidence="1 11">Multi-pass membrane protein</topology>
    </subcellularLocation>
</comment>
<comment type="similarity">
    <text evidence="11 12">Belongs to the TonB-dependent receptor family.</text>
</comment>
<evidence type="ECO:0000256" key="7">
    <source>
        <dbReference type="ARBA" id="ARBA00023065"/>
    </source>
</evidence>
<dbReference type="RefSeq" id="WP_116009355.1">
    <property type="nucleotide sequence ID" value="NZ_QUOU01000001.1"/>
</dbReference>
<keyword evidence="10 11" id="KW-0998">Cell outer membrane</keyword>
<evidence type="ECO:0000256" key="5">
    <source>
        <dbReference type="ARBA" id="ARBA00022692"/>
    </source>
</evidence>
<dbReference type="PANTHER" id="PTHR32552">
    <property type="entry name" value="FERRICHROME IRON RECEPTOR-RELATED"/>
    <property type="match status" value="1"/>
</dbReference>
<evidence type="ECO:0008006" key="18">
    <source>
        <dbReference type="Google" id="ProtNLM"/>
    </source>
</evidence>
<dbReference type="GO" id="GO:0006826">
    <property type="term" value="P:iron ion transport"/>
    <property type="evidence" value="ECO:0007669"/>
    <property type="project" value="UniProtKB-KW"/>
</dbReference>
<reference evidence="16 17" key="1">
    <citation type="submission" date="2018-08" db="EMBL/GenBank/DDBJ databases">
        <title>Thalassotalea euphylliae genome.</title>
        <authorList>
            <person name="Summers S."/>
            <person name="Rice S.A."/>
            <person name="Freckelton M.L."/>
            <person name="Nedved B.T."/>
            <person name="Hadfield M.G."/>
        </authorList>
    </citation>
    <scope>NUCLEOTIDE SEQUENCE [LARGE SCALE GENOMIC DNA]</scope>
    <source>
        <strain evidence="16 17">H1</strain>
    </source>
</reference>